<keyword evidence="3" id="KW-1185">Reference proteome</keyword>
<sequence>MNDALEAAEKKKVASDKIADRFTFPLVIGSCVIGALVAVFALCLGLYVTCVCWGEINQGILFTGRVCTLHQRVVGPIAVTFGLFGLTSTIFILTQGFVTPCLVAATLAVLRGGGLAVSRTDTEPR</sequence>
<dbReference type="OrthoDB" id="328496at2759"/>
<name>A0A2C6KWE0_9APIC</name>
<keyword evidence="1" id="KW-1133">Transmembrane helix</keyword>
<feature type="transmembrane region" description="Helical" evidence="1">
    <location>
        <begin position="26"/>
        <end position="53"/>
    </location>
</feature>
<dbReference type="GeneID" id="94428085"/>
<dbReference type="AlphaFoldDB" id="A0A2C6KWE0"/>
<evidence type="ECO:0000256" key="1">
    <source>
        <dbReference type="SAM" id="Phobius"/>
    </source>
</evidence>
<proteinExistence type="predicted"/>
<reference evidence="2 3" key="1">
    <citation type="journal article" date="2017" name="Int. J. Parasitol.">
        <title>The genome of the protozoan parasite Cystoisospora suis and a reverse vaccinology approach to identify vaccine candidates.</title>
        <authorList>
            <person name="Palmieri N."/>
            <person name="Shrestha A."/>
            <person name="Ruttkowski B."/>
            <person name="Beck T."/>
            <person name="Vogl C."/>
            <person name="Tomley F."/>
            <person name="Blake D.P."/>
            <person name="Joachim A."/>
        </authorList>
    </citation>
    <scope>NUCLEOTIDE SEQUENCE [LARGE SCALE GENOMIC DNA]</scope>
    <source>
        <strain evidence="2 3">Wien I</strain>
    </source>
</reference>
<evidence type="ECO:0000313" key="3">
    <source>
        <dbReference type="Proteomes" id="UP000221165"/>
    </source>
</evidence>
<protein>
    <submittedName>
        <fullName evidence="2">Transmembrane protein</fullName>
    </submittedName>
</protein>
<evidence type="ECO:0000313" key="2">
    <source>
        <dbReference type="EMBL" id="PHJ21467.1"/>
    </source>
</evidence>
<dbReference type="Proteomes" id="UP000221165">
    <property type="component" value="Unassembled WGS sequence"/>
</dbReference>
<keyword evidence="1 2" id="KW-0812">Transmembrane</keyword>
<dbReference type="EMBL" id="MIGC01002228">
    <property type="protein sequence ID" value="PHJ21467.1"/>
    <property type="molecule type" value="Genomic_DNA"/>
</dbReference>
<gene>
    <name evidence="2" type="ORF">CSUI_004689</name>
</gene>
<comment type="caution">
    <text evidence="2">The sequence shown here is derived from an EMBL/GenBank/DDBJ whole genome shotgun (WGS) entry which is preliminary data.</text>
</comment>
<feature type="transmembrane region" description="Helical" evidence="1">
    <location>
        <begin position="73"/>
        <end position="91"/>
    </location>
</feature>
<keyword evidence="1" id="KW-0472">Membrane</keyword>
<organism evidence="2 3">
    <name type="scientific">Cystoisospora suis</name>
    <dbReference type="NCBI Taxonomy" id="483139"/>
    <lineage>
        <taxon>Eukaryota</taxon>
        <taxon>Sar</taxon>
        <taxon>Alveolata</taxon>
        <taxon>Apicomplexa</taxon>
        <taxon>Conoidasida</taxon>
        <taxon>Coccidia</taxon>
        <taxon>Eucoccidiorida</taxon>
        <taxon>Eimeriorina</taxon>
        <taxon>Sarcocystidae</taxon>
        <taxon>Cystoisospora</taxon>
    </lineage>
</organism>
<accession>A0A2C6KWE0</accession>
<dbReference type="RefSeq" id="XP_067923149.1">
    <property type="nucleotide sequence ID" value="XM_068064874.1"/>
</dbReference>
<dbReference type="VEuPathDB" id="ToxoDB:CSUI_004689"/>
<feature type="transmembrane region" description="Helical" evidence="1">
    <location>
        <begin position="97"/>
        <end position="117"/>
    </location>
</feature>